<dbReference type="OrthoDB" id="926764at2759"/>
<accession>A0A5A7PM22</accession>
<gene>
    <name evidence="2" type="ORF">STAS_09953</name>
</gene>
<evidence type="ECO:0000256" key="1">
    <source>
        <dbReference type="SAM" id="MobiDB-lite"/>
    </source>
</evidence>
<protein>
    <submittedName>
        <fullName evidence="2">K-box region and MADS-box transcription factor family protein</fullName>
    </submittedName>
</protein>
<evidence type="ECO:0000313" key="2">
    <source>
        <dbReference type="EMBL" id="GER33794.1"/>
    </source>
</evidence>
<sequence>MRRQKSRMSGRGGGGGGRRSAKSNRNVAVSLTETEETSRGEESPPQEILKGHGVKTMRKKTSTYWKRRSVADGRLLRDLETEVRQLVGKDFCIQMEVRGVGMSEWCWMIFIYLSTDKKIREKQWEFLETNRMLWGNCWVVAEDWNDISCNEEKRGGVKKKSS</sequence>
<proteinExistence type="predicted"/>
<dbReference type="Proteomes" id="UP000325081">
    <property type="component" value="Unassembled WGS sequence"/>
</dbReference>
<comment type="caution">
    <text evidence="2">The sequence shown here is derived from an EMBL/GenBank/DDBJ whole genome shotgun (WGS) entry which is preliminary data.</text>
</comment>
<dbReference type="AlphaFoldDB" id="A0A5A7PM22"/>
<organism evidence="2 3">
    <name type="scientific">Striga asiatica</name>
    <name type="common">Asiatic witchweed</name>
    <name type="synonym">Buchnera asiatica</name>
    <dbReference type="NCBI Taxonomy" id="4170"/>
    <lineage>
        <taxon>Eukaryota</taxon>
        <taxon>Viridiplantae</taxon>
        <taxon>Streptophyta</taxon>
        <taxon>Embryophyta</taxon>
        <taxon>Tracheophyta</taxon>
        <taxon>Spermatophyta</taxon>
        <taxon>Magnoliopsida</taxon>
        <taxon>eudicotyledons</taxon>
        <taxon>Gunneridae</taxon>
        <taxon>Pentapetalae</taxon>
        <taxon>asterids</taxon>
        <taxon>lamiids</taxon>
        <taxon>Lamiales</taxon>
        <taxon>Orobanchaceae</taxon>
        <taxon>Buchnereae</taxon>
        <taxon>Striga</taxon>
    </lineage>
</organism>
<keyword evidence="3" id="KW-1185">Reference proteome</keyword>
<feature type="region of interest" description="Disordered" evidence="1">
    <location>
        <begin position="1"/>
        <end position="48"/>
    </location>
</feature>
<reference evidence="3" key="1">
    <citation type="journal article" date="2019" name="Curr. Biol.">
        <title>Genome Sequence of Striga asiatica Provides Insight into the Evolution of Plant Parasitism.</title>
        <authorList>
            <person name="Yoshida S."/>
            <person name="Kim S."/>
            <person name="Wafula E.K."/>
            <person name="Tanskanen J."/>
            <person name="Kim Y.M."/>
            <person name="Honaas L."/>
            <person name="Yang Z."/>
            <person name="Spallek T."/>
            <person name="Conn C.E."/>
            <person name="Ichihashi Y."/>
            <person name="Cheong K."/>
            <person name="Cui S."/>
            <person name="Der J.P."/>
            <person name="Gundlach H."/>
            <person name="Jiao Y."/>
            <person name="Hori C."/>
            <person name="Ishida J.K."/>
            <person name="Kasahara H."/>
            <person name="Kiba T."/>
            <person name="Kim M.S."/>
            <person name="Koo N."/>
            <person name="Laohavisit A."/>
            <person name="Lee Y.H."/>
            <person name="Lumba S."/>
            <person name="McCourt P."/>
            <person name="Mortimer J.C."/>
            <person name="Mutuku J.M."/>
            <person name="Nomura T."/>
            <person name="Sasaki-Sekimoto Y."/>
            <person name="Seto Y."/>
            <person name="Wang Y."/>
            <person name="Wakatake T."/>
            <person name="Sakakibara H."/>
            <person name="Demura T."/>
            <person name="Yamaguchi S."/>
            <person name="Yoneyama K."/>
            <person name="Manabe R.I."/>
            <person name="Nelson D.C."/>
            <person name="Schulman A.H."/>
            <person name="Timko M.P."/>
            <person name="dePamphilis C.W."/>
            <person name="Choi D."/>
            <person name="Shirasu K."/>
        </authorList>
    </citation>
    <scope>NUCLEOTIDE SEQUENCE [LARGE SCALE GENOMIC DNA]</scope>
    <source>
        <strain evidence="3">cv. UVA1</strain>
    </source>
</reference>
<name>A0A5A7PM22_STRAF</name>
<dbReference type="EMBL" id="BKCP01004794">
    <property type="protein sequence ID" value="GER33794.1"/>
    <property type="molecule type" value="Genomic_DNA"/>
</dbReference>
<evidence type="ECO:0000313" key="3">
    <source>
        <dbReference type="Proteomes" id="UP000325081"/>
    </source>
</evidence>
<feature type="compositionally biased region" description="Low complexity" evidence="1">
    <location>
        <begin position="23"/>
        <end position="32"/>
    </location>
</feature>